<comment type="similarity">
    <text evidence="2">Belongs to the LarC family.</text>
</comment>
<dbReference type="GO" id="GO:0016829">
    <property type="term" value="F:lyase activity"/>
    <property type="evidence" value="ECO:0007669"/>
    <property type="project" value="UniProtKB-UniRule"/>
</dbReference>
<reference evidence="4" key="2">
    <citation type="journal article" date="2022" name="Front. Microbiol.">
        <title>Comparative Genomic Analysis Revealed Distinct Molecular Components and Organization of CO2-Concentrating Mechanism in Thermophilic Cyanobacteria.</title>
        <authorList>
            <person name="Tang J."/>
            <person name="Zhou H."/>
            <person name="Yao D."/>
            <person name="Riaz S."/>
            <person name="You D."/>
            <person name="Klepacz-Smolka A."/>
            <person name="Daroch M."/>
        </authorList>
    </citation>
    <scope>NUCLEOTIDE SEQUENCE [LARGE SCALE GENOMIC DNA]</scope>
    <source>
        <strain evidence="4">PCC 6715</strain>
    </source>
</reference>
<keyword evidence="1 2" id="KW-0533">Nickel</keyword>
<dbReference type="PANTHER" id="PTHR36566">
    <property type="entry name" value="NICKEL INSERTION PROTEIN-RELATED"/>
    <property type="match status" value="1"/>
</dbReference>
<name>A0A2D2Q179_PARLV</name>
<accession>A0A2D2Q179</accession>
<reference evidence="3 4" key="1">
    <citation type="submission" date="2016-11" db="EMBL/GenBank/DDBJ databases">
        <title>Complete genome sequence of thermophilic cyanobacteria strain Synechococcus sp. PCC6715.</title>
        <authorList>
            <person name="Tang J."/>
            <person name="Daroch M."/>
            <person name="Liang Y."/>
            <person name="Jiang D."/>
            <person name="Shah M."/>
        </authorList>
    </citation>
    <scope>NUCLEOTIDE SEQUENCE [LARGE SCALE GENOMIC DNA]</scope>
    <source>
        <strain evidence="3 4">PCC 6715</strain>
    </source>
</reference>
<dbReference type="AlphaFoldDB" id="A0A2D2Q179"/>
<dbReference type="Proteomes" id="UP000231057">
    <property type="component" value="Chromosome"/>
</dbReference>
<dbReference type="PANTHER" id="PTHR36566:SF1">
    <property type="entry name" value="PYRIDINIUM-3,5-BISTHIOCARBOXYLIC ACID MONONUCLEOTIDE NICKEL INSERTION PROTEIN"/>
    <property type="match status" value="1"/>
</dbReference>
<proteinExistence type="inferred from homology"/>
<sequence>MNVAYFDCPAGIAGDMCLGALIDGGVPLDYLHGQLAKLGIAAEFTLTTETVQRKGQRGLKAHVQLHEHSHPHHRHWPDIQAQILAADLPDRARDWSLRVFEALAIAEGAVHGIAPTAVHFHEVGAVDALVDIVGTCLGLDYLGIEQIYCSPLPTGGGTVRAAHGQLPVPVPAVLQLWQAYRVPVYSNGIANELVTPTGAAIVCALSQGFGTPPAMTLERVGLGAGSHELPLPNLLRLWLGETPNSQPPTPTTIVELQTQLDDLPPQALAYAIEQLYAAGAVEVFCQAITMKKSRLGVLLTVLCPLSAEAACVQTLFRETTTLGLRRQVQDRYVLQRQIKTVTTPFGEVRLKLATDGHGHPLNVQPEYEDCAALARQHQQPWQVVYHAALKAGLALWPLASSPAP</sequence>
<evidence type="ECO:0000313" key="4">
    <source>
        <dbReference type="Proteomes" id="UP000231057"/>
    </source>
</evidence>
<keyword evidence="4" id="KW-1185">Reference proteome</keyword>
<dbReference type="Gene3D" id="3.10.20.300">
    <property type="entry name" value="mk0293 like domain"/>
    <property type="match status" value="1"/>
</dbReference>
<dbReference type="RefSeq" id="WP_099798585.1">
    <property type="nucleotide sequence ID" value="NZ_CP018092.1"/>
</dbReference>
<dbReference type="NCBIfam" id="TIGR00299">
    <property type="entry name" value="nickel pincer cofactor biosynthesis protein LarC"/>
    <property type="match status" value="1"/>
</dbReference>
<dbReference type="GO" id="GO:0016151">
    <property type="term" value="F:nickel cation binding"/>
    <property type="evidence" value="ECO:0007669"/>
    <property type="project" value="UniProtKB-UniRule"/>
</dbReference>
<dbReference type="KEGG" id="slw:BRW62_05115"/>
<protein>
    <recommendedName>
        <fullName evidence="2">Putative nickel insertion protein</fullName>
    </recommendedName>
</protein>
<evidence type="ECO:0000256" key="2">
    <source>
        <dbReference type="HAMAP-Rule" id="MF_01074"/>
    </source>
</evidence>
<dbReference type="HAMAP" id="MF_01074">
    <property type="entry name" value="LarC"/>
    <property type="match status" value="1"/>
</dbReference>
<dbReference type="Pfam" id="PF01969">
    <property type="entry name" value="Ni_insertion"/>
    <property type="match status" value="1"/>
</dbReference>
<keyword evidence="2" id="KW-0456">Lyase</keyword>
<gene>
    <name evidence="3" type="ORF">BRW62_05115</name>
</gene>
<dbReference type="Gene3D" id="3.30.70.1380">
    <property type="entry name" value="Transcriptional regulatory protein pf0864 domain like"/>
    <property type="match status" value="1"/>
</dbReference>
<dbReference type="InterPro" id="IPR002822">
    <property type="entry name" value="Ni_insertion"/>
</dbReference>
<evidence type="ECO:0000313" key="3">
    <source>
        <dbReference type="EMBL" id="ATS18238.1"/>
    </source>
</evidence>
<dbReference type="EMBL" id="CP018092">
    <property type="protein sequence ID" value="ATS18238.1"/>
    <property type="molecule type" value="Genomic_DNA"/>
</dbReference>
<organism evidence="3 4">
    <name type="scientific">Parathermosynechococcus lividus PCC 6715</name>
    <dbReference type="NCBI Taxonomy" id="1917166"/>
    <lineage>
        <taxon>Bacteria</taxon>
        <taxon>Bacillati</taxon>
        <taxon>Cyanobacteriota</taxon>
        <taxon>Cyanophyceae</taxon>
        <taxon>Acaryochloridales</taxon>
        <taxon>Thermosynechococcaceae</taxon>
        <taxon>Parathermosynechococcus</taxon>
    </lineage>
</organism>
<dbReference type="OrthoDB" id="9765625at2"/>
<evidence type="ECO:0000256" key="1">
    <source>
        <dbReference type="ARBA" id="ARBA00022596"/>
    </source>
</evidence>